<proteinExistence type="inferred from homology"/>
<sequence length="222" mass="23076">MTVRLARLGILMCLPLALVSCADSSSPSKPASSSSAGSGGATACPAEDGSSAKKTTFESAPSMCIDTGRTYTATVSTDVGDFEVALDAKKAPKTVNNFVVLARYHFYDGVDFHRVLPSFVVQGGDPEGTGRGGPGYKFADELPEAGAYEIGSFAMANAGPNTNGSQFFVVTGPRGASLPPLYTLFGKVTSGMDVVQKIEKDGSESGTPTKKHKMTKVTITEK</sequence>
<evidence type="ECO:0000256" key="3">
    <source>
        <dbReference type="ARBA" id="ARBA00023235"/>
    </source>
</evidence>
<evidence type="ECO:0000256" key="1">
    <source>
        <dbReference type="ARBA" id="ARBA00002388"/>
    </source>
</evidence>
<dbReference type="Proteomes" id="UP000008495">
    <property type="component" value="Unassembled WGS sequence"/>
</dbReference>
<accession>K6WA57</accession>
<keyword evidence="3 4" id="KW-0413">Isomerase</keyword>
<comment type="caution">
    <text evidence="7">The sequence shown here is derived from an EMBL/GenBank/DDBJ whole genome shotgun (WGS) entry which is preliminary data.</text>
</comment>
<feature type="compositionally biased region" description="Low complexity" evidence="5">
    <location>
        <begin position="28"/>
        <end position="46"/>
    </location>
</feature>
<feature type="chain" id="PRO_5006527417" description="Peptidyl-prolyl cis-trans isomerase" evidence="4">
    <location>
        <begin position="23"/>
        <end position="222"/>
    </location>
</feature>
<dbReference type="PROSITE" id="PS50072">
    <property type="entry name" value="CSA_PPIASE_2"/>
    <property type="match status" value="1"/>
</dbReference>
<keyword evidence="2 4" id="KW-0697">Rotamase</keyword>
<feature type="signal peptide" evidence="4">
    <location>
        <begin position="1"/>
        <end position="22"/>
    </location>
</feature>
<dbReference type="PRINTS" id="PR00153">
    <property type="entry name" value="CSAPPISMRASE"/>
</dbReference>
<dbReference type="SUPFAM" id="SSF50891">
    <property type="entry name" value="Cyclophilin-like"/>
    <property type="match status" value="1"/>
</dbReference>
<gene>
    <name evidence="7" type="ORF">AUCHE_16_01430</name>
</gene>
<keyword evidence="8" id="KW-1185">Reference proteome</keyword>
<keyword evidence="4" id="KW-0732">Signal</keyword>
<dbReference type="RefSeq" id="WP_006503479.1">
    <property type="nucleotide sequence ID" value="NZ_BAGZ01000016.1"/>
</dbReference>
<dbReference type="InterPro" id="IPR044666">
    <property type="entry name" value="Cyclophilin_A-like"/>
</dbReference>
<evidence type="ECO:0000313" key="7">
    <source>
        <dbReference type="EMBL" id="GAB78722.1"/>
    </source>
</evidence>
<dbReference type="Gene3D" id="2.40.100.10">
    <property type="entry name" value="Cyclophilin-like"/>
    <property type="match status" value="1"/>
</dbReference>
<dbReference type="Pfam" id="PF00160">
    <property type="entry name" value="Pro_isomerase"/>
    <property type="match status" value="1"/>
</dbReference>
<dbReference type="PROSITE" id="PS51257">
    <property type="entry name" value="PROKAR_LIPOPROTEIN"/>
    <property type="match status" value="1"/>
</dbReference>
<dbReference type="InterPro" id="IPR020892">
    <property type="entry name" value="Cyclophilin-type_PPIase_CS"/>
</dbReference>
<organism evidence="7 8">
    <name type="scientific">Austwickia chelonae NBRC 105200</name>
    <dbReference type="NCBI Taxonomy" id="1184607"/>
    <lineage>
        <taxon>Bacteria</taxon>
        <taxon>Bacillati</taxon>
        <taxon>Actinomycetota</taxon>
        <taxon>Actinomycetes</taxon>
        <taxon>Micrococcales</taxon>
        <taxon>Dermatophilaceae</taxon>
        <taxon>Austwickia</taxon>
    </lineage>
</organism>
<comment type="catalytic activity">
    <reaction evidence="4">
        <text>[protein]-peptidylproline (omega=180) = [protein]-peptidylproline (omega=0)</text>
        <dbReference type="Rhea" id="RHEA:16237"/>
        <dbReference type="Rhea" id="RHEA-COMP:10747"/>
        <dbReference type="Rhea" id="RHEA-COMP:10748"/>
        <dbReference type="ChEBI" id="CHEBI:83833"/>
        <dbReference type="ChEBI" id="CHEBI:83834"/>
        <dbReference type="EC" id="5.2.1.8"/>
    </reaction>
</comment>
<dbReference type="InterPro" id="IPR029000">
    <property type="entry name" value="Cyclophilin-like_dom_sf"/>
</dbReference>
<comment type="similarity">
    <text evidence="4">Belongs to the cyclophilin-type PPIase family.</text>
</comment>
<dbReference type="PROSITE" id="PS00170">
    <property type="entry name" value="CSA_PPIASE_1"/>
    <property type="match status" value="1"/>
</dbReference>
<feature type="region of interest" description="Disordered" evidence="5">
    <location>
        <begin position="28"/>
        <end position="52"/>
    </location>
</feature>
<dbReference type="PANTHER" id="PTHR45625">
    <property type="entry name" value="PEPTIDYL-PROLYL CIS-TRANS ISOMERASE-RELATED"/>
    <property type="match status" value="1"/>
</dbReference>
<protein>
    <recommendedName>
        <fullName evidence="4">Peptidyl-prolyl cis-trans isomerase</fullName>
        <shortName evidence="4">PPIase</shortName>
        <ecNumber evidence="4">5.2.1.8</ecNumber>
    </recommendedName>
</protein>
<dbReference type="EMBL" id="BAGZ01000016">
    <property type="protein sequence ID" value="GAB78722.1"/>
    <property type="molecule type" value="Genomic_DNA"/>
</dbReference>
<dbReference type="EC" id="5.2.1.8" evidence="4"/>
<dbReference type="InterPro" id="IPR002130">
    <property type="entry name" value="Cyclophilin-type_PPIase_dom"/>
</dbReference>
<reference evidence="7 8" key="1">
    <citation type="submission" date="2012-08" db="EMBL/GenBank/DDBJ databases">
        <title>Whole genome shotgun sequence of Austwickia chelonae NBRC 105200.</title>
        <authorList>
            <person name="Yoshida I."/>
            <person name="Hosoyama A."/>
            <person name="Tsuchikane K."/>
            <person name="Katsumata H."/>
            <person name="Ando Y."/>
            <person name="Ohji S."/>
            <person name="Hamada M."/>
            <person name="Tamura T."/>
            <person name="Yamazoe A."/>
            <person name="Yamazaki S."/>
            <person name="Fujita N."/>
        </authorList>
    </citation>
    <scope>NUCLEOTIDE SEQUENCE [LARGE SCALE GENOMIC DNA]</scope>
    <source>
        <strain evidence="7 8">NBRC 105200</strain>
    </source>
</reference>
<feature type="domain" description="PPIase cyclophilin-type" evidence="6">
    <location>
        <begin position="76"/>
        <end position="222"/>
    </location>
</feature>
<comment type="function">
    <text evidence="1 4">PPIases accelerate the folding of proteins. It catalyzes the cis-trans isomerization of proline imidic peptide bonds in oligopeptides.</text>
</comment>
<dbReference type="eggNOG" id="COG0652">
    <property type="taxonomic scope" value="Bacteria"/>
</dbReference>
<dbReference type="GO" id="GO:0006457">
    <property type="term" value="P:protein folding"/>
    <property type="evidence" value="ECO:0007669"/>
    <property type="project" value="InterPro"/>
</dbReference>
<dbReference type="GO" id="GO:0003755">
    <property type="term" value="F:peptidyl-prolyl cis-trans isomerase activity"/>
    <property type="evidence" value="ECO:0007669"/>
    <property type="project" value="UniProtKB-UniRule"/>
</dbReference>
<evidence type="ECO:0000256" key="4">
    <source>
        <dbReference type="RuleBase" id="RU363019"/>
    </source>
</evidence>
<dbReference type="PANTHER" id="PTHR45625:SF4">
    <property type="entry name" value="PEPTIDYLPROLYL ISOMERASE DOMAIN AND WD REPEAT-CONTAINING PROTEIN 1"/>
    <property type="match status" value="1"/>
</dbReference>
<evidence type="ECO:0000256" key="5">
    <source>
        <dbReference type="SAM" id="MobiDB-lite"/>
    </source>
</evidence>
<dbReference type="STRING" id="100225.SAMN05421595_2376"/>
<evidence type="ECO:0000259" key="6">
    <source>
        <dbReference type="PROSITE" id="PS50072"/>
    </source>
</evidence>
<evidence type="ECO:0000313" key="8">
    <source>
        <dbReference type="Proteomes" id="UP000008495"/>
    </source>
</evidence>
<dbReference type="CDD" id="cd00317">
    <property type="entry name" value="cyclophilin"/>
    <property type="match status" value="1"/>
</dbReference>
<feature type="region of interest" description="Disordered" evidence="5">
    <location>
        <begin position="201"/>
        <end position="222"/>
    </location>
</feature>
<evidence type="ECO:0000256" key="2">
    <source>
        <dbReference type="ARBA" id="ARBA00023110"/>
    </source>
</evidence>
<dbReference type="AlphaFoldDB" id="K6WA57"/>
<name>K6WA57_9MICO</name>